<keyword evidence="7" id="KW-1185">Reference proteome</keyword>
<gene>
    <name evidence="6" type="ORF">BGZ80_007283</name>
</gene>
<sequence length="230" mass="26271">MGHSMSTWSSIILTVGETSVLVALVMGEVFKKERSKGLFKAMIKGSSVTFGPLATIDHHHHRQLKQSKKYKKSSDVDELDDSEDSINVATKESSKETKRRKRDRVRSASLRASQRVLLWFMTLPLNFFPLAGQVAFCYINGKARVPDIHRRYFDVKGMTDKERKDWIKNREHHYIGFGFACQALELVPVLGIFFSFTNTIAAALWAIDLEQEQDALRNKKLLEDAYASEE</sequence>
<evidence type="ECO:0000256" key="1">
    <source>
        <dbReference type="ARBA" id="ARBA00004141"/>
    </source>
</evidence>
<comment type="caution">
    <text evidence="6">The sequence shown here is derived from an EMBL/GenBank/DDBJ whole genome shotgun (WGS) entry which is preliminary data.</text>
</comment>
<dbReference type="InterPro" id="IPR052786">
    <property type="entry name" value="Spore_wall_assembly"/>
</dbReference>
<feature type="transmembrane region" description="Helical" evidence="5">
    <location>
        <begin position="116"/>
        <end position="141"/>
    </location>
</feature>
<organism evidence="6 7">
    <name type="scientific">Entomortierella chlamydospora</name>
    <dbReference type="NCBI Taxonomy" id="101097"/>
    <lineage>
        <taxon>Eukaryota</taxon>
        <taxon>Fungi</taxon>
        <taxon>Fungi incertae sedis</taxon>
        <taxon>Mucoromycota</taxon>
        <taxon>Mortierellomycotina</taxon>
        <taxon>Mortierellomycetes</taxon>
        <taxon>Mortierellales</taxon>
        <taxon>Mortierellaceae</taxon>
        <taxon>Entomortierella</taxon>
    </lineage>
</organism>
<dbReference type="Pfam" id="PF07264">
    <property type="entry name" value="EI24"/>
    <property type="match status" value="1"/>
</dbReference>
<evidence type="ECO:0000256" key="2">
    <source>
        <dbReference type="ARBA" id="ARBA00022692"/>
    </source>
</evidence>
<accession>A0A9P6N3K6</accession>
<evidence type="ECO:0000256" key="4">
    <source>
        <dbReference type="ARBA" id="ARBA00023136"/>
    </source>
</evidence>
<dbReference type="EMBL" id="JAAAID010000037">
    <property type="protein sequence ID" value="KAG0023921.1"/>
    <property type="molecule type" value="Genomic_DNA"/>
</dbReference>
<dbReference type="Proteomes" id="UP000703661">
    <property type="component" value="Unassembled WGS sequence"/>
</dbReference>
<name>A0A9P6N3K6_9FUNG</name>
<reference evidence="6" key="1">
    <citation type="journal article" date="2020" name="Fungal Divers.">
        <title>Resolving the Mortierellaceae phylogeny through synthesis of multi-gene phylogenetics and phylogenomics.</title>
        <authorList>
            <person name="Vandepol N."/>
            <person name="Liber J."/>
            <person name="Desiro A."/>
            <person name="Na H."/>
            <person name="Kennedy M."/>
            <person name="Barry K."/>
            <person name="Grigoriev I.V."/>
            <person name="Miller A.N."/>
            <person name="O'Donnell K."/>
            <person name="Stajich J.E."/>
            <person name="Bonito G."/>
        </authorList>
    </citation>
    <scope>NUCLEOTIDE SEQUENCE</scope>
    <source>
        <strain evidence="6">NRRL 2769</strain>
    </source>
</reference>
<protein>
    <submittedName>
        <fullName evidence="6">Uncharacterized protein</fullName>
    </submittedName>
</protein>
<dbReference type="PANTHER" id="PTHR34292">
    <property type="entry name" value="OUTER SPORE WALL PROTEIN LDS1"/>
    <property type="match status" value="1"/>
</dbReference>
<evidence type="ECO:0000313" key="7">
    <source>
        <dbReference type="Proteomes" id="UP000703661"/>
    </source>
</evidence>
<proteinExistence type="predicted"/>
<evidence type="ECO:0000256" key="3">
    <source>
        <dbReference type="ARBA" id="ARBA00022989"/>
    </source>
</evidence>
<feature type="transmembrane region" description="Helical" evidence="5">
    <location>
        <begin position="6"/>
        <end position="30"/>
    </location>
</feature>
<dbReference type="OrthoDB" id="10012223at2759"/>
<keyword evidence="2 5" id="KW-0812">Transmembrane</keyword>
<dbReference type="AlphaFoldDB" id="A0A9P6N3K6"/>
<comment type="subcellular location">
    <subcellularLocation>
        <location evidence="1">Membrane</location>
        <topology evidence="1">Multi-pass membrane protein</topology>
    </subcellularLocation>
</comment>
<evidence type="ECO:0000256" key="5">
    <source>
        <dbReference type="SAM" id="Phobius"/>
    </source>
</evidence>
<dbReference type="InterPro" id="IPR059112">
    <property type="entry name" value="CysZ/EI24"/>
</dbReference>
<keyword evidence="3 5" id="KW-1133">Transmembrane helix</keyword>
<dbReference type="PANTHER" id="PTHR34292:SF2">
    <property type="entry name" value="OUTER SPORE WALL PROTEIN LDS1"/>
    <property type="match status" value="1"/>
</dbReference>
<evidence type="ECO:0000313" key="6">
    <source>
        <dbReference type="EMBL" id="KAG0023921.1"/>
    </source>
</evidence>
<keyword evidence="4 5" id="KW-0472">Membrane</keyword>